<evidence type="ECO:0000313" key="11">
    <source>
        <dbReference type="EMBL" id="RYV50040.1"/>
    </source>
</evidence>
<dbReference type="Pfam" id="PF01052">
    <property type="entry name" value="FliMN_C"/>
    <property type="match status" value="1"/>
</dbReference>
<comment type="similarity">
    <text evidence="3">Belongs to the FliM family.</text>
</comment>
<evidence type="ECO:0000256" key="4">
    <source>
        <dbReference type="ARBA" id="ARBA00021898"/>
    </source>
</evidence>
<evidence type="ECO:0000256" key="1">
    <source>
        <dbReference type="ARBA" id="ARBA00004117"/>
    </source>
</evidence>
<evidence type="ECO:0000256" key="6">
    <source>
        <dbReference type="ARBA" id="ARBA00022500"/>
    </source>
</evidence>
<dbReference type="GO" id="GO:0050918">
    <property type="term" value="P:positive chemotaxis"/>
    <property type="evidence" value="ECO:0007669"/>
    <property type="project" value="TreeGrafter"/>
</dbReference>
<dbReference type="CDD" id="cd17908">
    <property type="entry name" value="FliM"/>
    <property type="match status" value="1"/>
</dbReference>
<evidence type="ECO:0000256" key="3">
    <source>
        <dbReference type="ARBA" id="ARBA00011049"/>
    </source>
</evidence>
<keyword evidence="12" id="KW-1185">Reference proteome</keyword>
<dbReference type="PANTHER" id="PTHR30034">
    <property type="entry name" value="FLAGELLAR MOTOR SWITCH PROTEIN FLIM"/>
    <property type="match status" value="1"/>
</dbReference>
<dbReference type="GO" id="GO:0071978">
    <property type="term" value="P:bacterial-type flagellum-dependent swarming motility"/>
    <property type="evidence" value="ECO:0007669"/>
    <property type="project" value="TreeGrafter"/>
</dbReference>
<evidence type="ECO:0000256" key="2">
    <source>
        <dbReference type="ARBA" id="ARBA00004202"/>
    </source>
</evidence>
<keyword evidence="11" id="KW-0966">Cell projection</keyword>
<keyword evidence="11" id="KW-0282">Flagellum</keyword>
<keyword evidence="11" id="KW-0969">Cilium</keyword>
<feature type="domain" description="Flagellar motor switch protein FliN-like C-terminal" evidence="10">
    <location>
        <begin position="214"/>
        <end position="276"/>
    </location>
</feature>
<evidence type="ECO:0000256" key="9">
    <source>
        <dbReference type="ARBA" id="ARBA00023143"/>
    </source>
</evidence>
<dbReference type="GO" id="GO:0003774">
    <property type="term" value="F:cytoskeletal motor activity"/>
    <property type="evidence" value="ECO:0007669"/>
    <property type="project" value="InterPro"/>
</dbReference>
<reference evidence="11 12" key="1">
    <citation type="submission" date="2019-01" db="EMBL/GenBank/DDBJ databases">
        <title>Novel species of Cellulomonas.</title>
        <authorList>
            <person name="Liu Q."/>
            <person name="Xin Y.-H."/>
        </authorList>
    </citation>
    <scope>NUCLEOTIDE SEQUENCE [LARGE SCALE GENOMIC DNA]</scope>
    <source>
        <strain evidence="11 12">HLT2-17</strain>
    </source>
</reference>
<dbReference type="Gene3D" id="3.40.1550.10">
    <property type="entry name" value="CheC-like"/>
    <property type="match status" value="1"/>
</dbReference>
<dbReference type="SUPFAM" id="SSF103039">
    <property type="entry name" value="CheC-like"/>
    <property type="match status" value="1"/>
</dbReference>
<accession>A0A4Q5MWS0</accession>
<proteinExistence type="inferred from homology"/>
<dbReference type="Proteomes" id="UP000293764">
    <property type="component" value="Unassembled WGS sequence"/>
</dbReference>
<evidence type="ECO:0000256" key="7">
    <source>
        <dbReference type="ARBA" id="ARBA00022779"/>
    </source>
</evidence>
<dbReference type="PIRSF" id="PIRSF002888">
    <property type="entry name" value="FliM"/>
    <property type="match status" value="1"/>
</dbReference>
<keyword evidence="7" id="KW-0283">Flagellar rotation</keyword>
<dbReference type="EMBL" id="SDWW01000044">
    <property type="protein sequence ID" value="RYV50040.1"/>
    <property type="molecule type" value="Genomic_DNA"/>
</dbReference>
<evidence type="ECO:0000313" key="12">
    <source>
        <dbReference type="Proteomes" id="UP000293764"/>
    </source>
</evidence>
<protein>
    <recommendedName>
        <fullName evidence="4">Flagellar motor switch protein FliM</fullName>
    </recommendedName>
</protein>
<gene>
    <name evidence="11" type="ORF">EUA98_15705</name>
</gene>
<evidence type="ECO:0000259" key="10">
    <source>
        <dbReference type="Pfam" id="PF01052"/>
    </source>
</evidence>
<dbReference type="InterPro" id="IPR028976">
    <property type="entry name" value="CheC-like_sf"/>
</dbReference>
<sequence>MTLVREHGRVLEMAFENFSRQWGNQLSARLRTLATVSIDSVTMRSYEEYVRSLPQQTVMLMCTVEPSRATAVVQIPSGMTMSWVDFLLGGPGMVIGDAERELTEIEFQLVRDLLQLSLGDFSYAFAGIMPMTVDVRTVQYSPQFVQAVAASAPVIVATFTMHVGDLEDTTTMMLPADVVLAGLRAGDDTDSRTSAELAAHDNALARLTAGVGLVPVPVAVRFTPMTVRPSDVVGLVVGDVVRLGHPATRPLDVVVDGVVLARAAAGTQGTRLACVVVTSEETS</sequence>
<dbReference type="InterPro" id="IPR036429">
    <property type="entry name" value="SpoA-like_sf"/>
</dbReference>
<dbReference type="SUPFAM" id="SSF101801">
    <property type="entry name" value="Surface presentation of antigens (SPOA)"/>
    <property type="match status" value="1"/>
</dbReference>
<keyword evidence="9" id="KW-0975">Bacterial flagellum</keyword>
<dbReference type="PANTHER" id="PTHR30034:SF6">
    <property type="entry name" value="YOP PROTEINS TRANSLOCATION PROTEIN Q"/>
    <property type="match status" value="1"/>
</dbReference>
<dbReference type="InterPro" id="IPR001543">
    <property type="entry name" value="FliN-like_C"/>
</dbReference>
<evidence type="ECO:0000256" key="8">
    <source>
        <dbReference type="ARBA" id="ARBA00023136"/>
    </source>
</evidence>
<keyword evidence="6" id="KW-0145">Chemotaxis</keyword>
<dbReference type="Pfam" id="PF02154">
    <property type="entry name" value="FliM"/>
    <property type="match status" value="1"/>
</dbReference>
<organism evidence="11 12">
    <name type="scientific">Pengzhenrongella frigida</name>
    <dbReference type="NCBI Taxonomy" id="1259133"/>
    <lineage>
        <taxon>Bacteria</taxon>
        <taxon>Bacillati</taxon>
        <taxon>Actinomycetota</taxon>
        <taxon>Actinomycetes</taxon>
        <taxon>Micrococcales</taxon>
        <taxon>Pengzhenrongella</taxon>
    </lineage>
</organism>
<dbReference type="GO" id="GO:0009425">
    <property type="term" value="C:bacterial-type flagellum basal body"/>
    <property type="evidence" value="ECO:0007669"/>
    <property type="project" value="UniProtKB-SubCell"/>
</dbReference>
<name>A0A4Q5MWS0_9MICO</name>
<comment type="caution">
    <text evidence="11">The sequence shown here is derived from an EMBL/GenBank/DDBJ whole genome shotgun (WGS) entry which is preliminary data.</text>
</comment>
<dbReference type="InterPro" id="IPR001689">
    <property type="entry name" value="Flag_FliM"/>
</dbReference>
<dbReference type="Gene3D" id="2.30.330.10">
    <property type="entry name" value="SpoA-like"/>
    <property type="match status" value="1"/>
</dbReference>
<dbReference type="OrthoDB" id="5241113at2"/>
<keyword evidence="5" id="KW-1003">Cell membrane</keyword>
<evidence type="ECO:0000256" key="5">
    <source>
        <dbReference type="ARBA" id="ARBA00022475"/>
    </source>
</evidence>
<dbReference type="AlphaFoldDB" id="A0A4Q5MWS0"/>
<dbReference type="GO" id="GO:0005886">
    <property type="term" value="C:plasma membrane"/>
    <property type="evidence" value="ECO:0007669"/>
    <property type="project" value="UniProtKB-SubCell"/>
</dbReference>
<keyword evidence="8" id="KW-0472">Membrane</keyword>
<comment type="subcellular location">
    <subcellularLocation>
        <location evidence="1">Bacterial flagellum basal body</location>
    </subcellularLocation>
    <subcellularLocation>
        <location evidence="2">Cell membrane</location>
        <topology evidence="2">Peripheral membrane protein</topology>
    </subcellularLocation>
</comment>